<gene>
    <name evidence="4" type="primary">ORF44085</name>
</gene>
<dbReference type="AlphaFoldDB" id="A0A0B6Z0Z2"/>
<dbReference type="InterPro" id="IPR036508">
    <property type="entry name" value="Chitin-bd_dom_sf"/>
</dbReference>
<feature type="domain" description="GH18" evidence="3">
    <location>
        <begin position="1"/>
        <end position="70"/>
    </location>
</feature>
<evidence type="ECO:0000256" key="1">
    <source>
        <dbReference type="SAM" id="MobiDB-lite"/>
    </source>
</evidence>
<dbReference type="InterPro" id="IPR002557">
    <property type="entry name" value="Chitin-bd_dom"/>
</dbReference>
<dbReference type="GO" id="GO:0005576">
    <property type="term" value="C:extracellular region"/>
    <property type="evidence" value="ECO:0007669"/>
    <property type="project" value="InterPro"/>
</dbReference>
<dbReference type="GO" id="GO:0006032">
    <property type="term" value="P:chitin catabolic process"/>
    <property type="evidence" value="ECO:0007669"/>
    <property type="project" value="TreeGrafter"/>
</dbReference>
<dbReference type="GO" id="GO:0005975">
    <property type="term" value="P:carbohydrate metabolic process"/>
    <property type="evidence" value="ECO:0007669"/>
    <property type="project" value="InterPro"/>
</dbReference>
<dbReference type="PROSITE" id="PS50940">
    <property type="entry name" value="CHIT_BIND_II"/>
    <property type="match status" value="1"/>
</dbReference>
<protein>
    <submittedName>
        <fullName evidence="4">Uncharacterized protein</fullName>
    </submittedName>
</protein>
<accession>A0A0B6Z0Z2</accession>
<dbReference type="InterPro" id="IPR017853">
    <property type="entry name" value="GH"/>
</dbReference>
<feature type="non-terminal residue" evidence="4">
    <location>
        <position position="1"/>
    </location>
</feature>
<dbReference type="SUPFAM" id="SSF51445">
    <property type="entry name" value="(Trans)glycosidases"/>
    <property type="match status" value="1"/>
</dbReference>
<sequence>EQDVPYVRWRNQWVGYDDVTSLKIKADTLINGMDLAGAFIWSVELDDFNGHCGTGRYPLLRTINDVIRPRQGQVQKRIPKDEESLPRPETPSATCQSQGAGTFADSRNCRWYTSCVRNYNGYTNYTRRCPPGLAYDINFNTCALSSVCT</sequence>
<name>A0A0B6Z0Z2_9EUPU</name>
<dbReference type="GO" id="GO:0008061">
    <property type="term" value="F:chitin binding"/>
    <property type="evidence" value="ECO:0007669"/>
    <property type="project" value="InterPro"/>
</dbReference>
<dbReference type="PANTHER" id="PTHR11177">
    <property type="entry name" value="CHITINASE"/>
    <property type="match status" value="1"/>
</dbReference>
<dbReference type="PANTHER" id="PTHR11177:SF82">
    <property type="entry name" value="CHITINASE-3-LIKE PROTEIN 2"/>
    <property type="match status" value="1"/>
</dbReference>
<dbReference type="InterPro" id="IPR001223">
    <property type="entry name" value="Glyco_hydro18_cat"/>
</dbReference>
<reference evidence="4" key="1">
    <citation type="submission" date="2014-12" db="EMBL/GenBank/DDBJ databases">
        <title>Insight into the proteome of Arion vulgaris.</title>
        <authorList>
            <person name="Aradska J."/>
            <person name="Bulat T."/>
            <person name="Smidak R."/>
            <person name="Sarate P."/>
            <person name="Gangsoo J."/>
            <person name="Sialana F."/>
            <person name="Bilban M."/>
            <person name="Lubec G."/>
        </authorList>
    </citation>
    <scope>NUCLEOTIDE SEQUENCE</scope>
    <source>
        <tissue evidence="4">Skin</tissue>
    </source>
</reference>
<organism evidence="4">
    <name type="scientific">Arion vulgaris</name>
    <dbReference type="NCBI Taxonomy" id="1028688"/>
    <lineage>
        <taxon>Eukaryota</taxon>
        <taxon>Metazoa</taxon>
        <taxon>Spiralia</taxon>
        <taxon>Lophotrochozoa</taxon>
        <taxon>Mollusca</taxon>
        <taxon>Gastropoda</taxon>
        <taxon>Heterobranchia</taxon>
        <taxon>Euthyneura</taxon>
        <taxon>Panpulmonata</taxon>
        <taxon>Eupulmonata</taxon>
        <taxon>Stylommatophora</taxon>
        <taxon>Helicina</taxon>
        <taxon>Arionoidea</taxon>
        <taxon>Arionidae</taxon>
        <taxon>Arion</taxon>
    </lineage>
</organism>
<dbReference type="EMBL" id="HACG01015197">
    <property type="protein sequence ID" value="CEK62062.1"/>
    <property type="molecule type" value="Transcribed_RNA"/>
</dbReference>
<dbReference type="PROSITE" id="PS51910">
    <property type="entry name" value="GH18_2"/>
    <property type="match status" value="1"/>
</dbReference>
<feature type="compositionally biased region" description="Polar residues" evidence="1">
    <location>
        <begin position="91"/>
        <end position="100"/>
    </location>
</feature>
<feature type="region of interest" description="Disordered" evidence="1">
    <location>
        <begin position="72"/>
        <end position="100"/>
    </location>
</feature>
<dbReference type="SUPFAM" id="SSF57625">
    <property type="entry name" value="Invertebrate chitin-binding proteins"/>
    <property type="match status" value="1"/>
</dbReference>
<dbReference type="InterPro" id="IPR050314">
    <property type="entry name" value="Glycosyl_Hydrlase_18"/>
</dbReference>
<dbReference type="Gene3D" id="3.20.20.80">
    <property type="entry name" value="Glycosidases"/>
    <property type="match status" value="1"/>
</dbReference>
<proteinExistence type="predicted"/>
<evidence type="ECO:0000259" key="3">
    <source>
        <dbReference type="PROSITE" id="PS51910"/>
    </source>
</evidence>
<evidence type="ECO:0000313" key="4">
    <source>
        <dbReference type="EMBL" id="CEK62062.1"/>
    </source>
</evidence>
<feature type="domain" description="Chitin-binding type-2" evidence="2">
    <location>
        <begin position="92"/>
        <end position="149"/>
    </location>
</feature>
<evidence type="ECO:0000259" key="2">
    <source>
        <dbReference type="PROSITE" id="PS50940"/>
    </source>
</evidence>
<dbReference type="Pfam" id="PF01607">
    <property type="entry name" value="CBM_14"/>
    <property type="match status" value="1"/>
</dbReference>